<dbReference type="AlphaFoldDB" id="A0A5B9Y2Y9"/>
<evidence type="ECO:0000313" key="4">
    <source>
        <dbReference type="Proteomes" id="UP000323144"/>
    </source>
</evidence>
<feature type="domain" description="EAL" evidence="2">
    <location>
        <begin position="393"/>
        <end position="645"/>
    </location>
</feature>
<dbReference type="EMBL" id="CP043026">
    <property type="protein sequence ID" value="QEH61321.1"/>
    <property type="molecule type" value="Genomic_DNA"/>
</dbReference>
<keyword evidence="4" id="KW-1185">Reference proteome</keyword>
<dbReference type="PANTHER" id="PTHR33121">
    <property type="entry name" value="CYCLIC DI-GMP PHOSPHODIESTERASE PDEF"/>
    <property type="match status" value="1"/>
</dbReference>
<reference evidence="3 4" key="1">
    <citation type="submission" date="2019-08" db="EMBL/GenBank/DDBJ databases">
        <title>Complete genome sequence of Spiroplasma chinense CCH (DSM 19755).</title>
        <authorList>
            <person name="Shen H.-Y."/>
            <person name="Lin Y.-C."/>
            <person name="Chou L."/>
            <person name="Kuo C.-H."/>
        </authorList>
    </citation>
    <scope>NUCLEOTIDE SEQUENCE [LARGE SCALE GENOMIC DNA]</scope>
    <source>
        <strain evidence="3 4">CCH</strain>
    </source>
</reference>
<dbReference type="PANTHER" id="PTHR33121:SF70">
    <property type="entry name" value="SIGNALING PROTEIN YKOW"/>
    <property type="match status" value="1"/>
</dbReference>
<feature type="transmembrane region" description="Helical" evidence="1">
    <location>
        <begin position="92"/>
        <end position="112"/>
    </location>
</feature>
<dbReference type="SMART" id="SM00052">
    <property type="entry name" value="EAL"/>
    <property type="match status" value="1"/>
</dbReference>
<dbReference type="SUPFAM" id="SSF141868">
    <property type="entry name" value="EAL domain-like"/>
    <property type="match status" value="1"/>
</dbReference>
<feature type="transmembrane region" description="Helical" evidence="1">
    <location>
        <begin position="124"/>
        <end position="142"/>
    </location>
</feature>
<feature type="transmembrane region" description="Helical" evidence="1">
    <location>
        <begin position="148"/>
        <end position="166"/>
    </location>
</feature>
<dbReference type="GO" id="GO:0071111">
    <property type="term" value="F:cyclic-guanylate-specific phosphodiesterase activity"/>
    <property type="evidence" value="ECO:0007669"/>
    <property type="project" value="InterPro"/>
</dbReference>
<dbReference type="Pfam" id="PF00563">
    <property type="entry name" value="EAL"/>
    <property type="match status" value="1"/>
</dbReference>
<organism evidence="3 4">
    <name type="scientific">Spiroplasma chinense</name>
    <dbReference type="NCBI Taxonomy" id="216932"/>
    <lineage>
        <taxon>Bacteria</taxon>
        <taxon>Bacillati</taxon>
        <taxon>Mycoplasmatota</taxon>
        <taxon>Mollicutes</taxon>
        <taxon>Entomoplasmatales</taxon>
        <taxon>Spiroplasmataceae</taxon>
        <taxon>Spiroplasma</taxon>
    </lineage>
</organism>
<dbReference type="Gene3D" id="3.20.20.450">
    <property type="entry name" value="EAL domain"/>
    <property type="match status" value="1"/>
</dbReference>
<sequence length="648" mass="74245">MNFISALIACLSYTAITAFVYTVTYGLSRHLFIKIKIYYEIVLGIGLGFISVFGTIVLSLAMGDDKNYLLTILLPIFLFWTALLFISPFATIGVLACNMIALFLFPYLFPLYFGKIESTETAMFVAWGYSICIILYLIGIFWKKIDNWTSWSLITISLLVSGLILMMPKIKSEESANFLMTLMIWLGTGYLTYAYLSIINQIYNHALQLQNVVVYDHQYFLNQANAHEEILKTIQSKKIRHGFYLTYFISNYDLFEKKVSNLIREHVTTSIAQESYEKIKENFEGAVFFKPNYKTFGVFIPANNFKEVSDSESTKNIFIKIEKIVSSISSTFKVDKYKVSVKIKAALSIYGLNSNSLDTLFEFNRSIQNKQASELISTVTLVDPIEYLNERNRTKKILTLNEVVSLNHSSPIFEPIYDLKQRDFGYQYINHMVEGIEIDSNLFKEQKNLISEFGLTTIFTRFLALSGIKSIYRNKINDAYSFIGYDISYLSKKDFDIHEFLSKLKSYKINLSKLILTFDITIEVDDRERLEKNIQSLKEKGIKTAIQEFGSEKADYSLIPIYKPEYIFIEGNVIKKVNLIEENAQIVSNAIKIAKKIDAQVVATKVDTYIIFKALKEMGIELFMGHLIGSGVEPKLEAPAELGFLLNK</sequence>
<keyword evidence="1" id="KW-0812">Transmembrane</keyword>
<evidence type="ECO:0000256" key="1">
    <source>
        <dbReference type="SAM" id="Phobius"/>
    </source>
</evidence>
<evidence type="ECO:0000259" key="2">
    <source>
        <dbReference type="PROSITE" id="PS50883"/>
    </source>
</evidence>
<proteinExistence type="predicted"/>
<dbReference type="InterPro" id="IPR035919">
    <property type="entry name" value="EAL_sf"/>
</dbReference>
<dbReference type="KEGG" id="schi:SCHIN_v1c01230"/>
<evidence type="ECO:0000313" key="3">
    <source>
        <dbReference type="EMBL" id="QEH61321.1"/>
    </source>
</evidence>
<dbReference type="PROSITE" id="PS50883">
    <property type="entry name" value="EAL"/>
    <property type="match status" value="1"/>
</dbReference>
<dbReference type="InterPro" id="IPR050706">
    <property type="entry name" value="Cyclic-di-GMP_PDE-like"/>
</dbReference>
<feature type="transmembrane region" description="Helical" evidence="1">
    <location>
        <begin position="37"/>
        <end position="61"/>
    </location>
</feature>
<accession>A0A5B9Y2Y9</accession>
<dbReference type="InterPro" id="IPR001633">
    <property type="entry name" value="EAL_dom"/>
</dbReference>
<keyword evidence="1" id="KW-1133">Transmembrane helix</keyword>
<name>A0A5B9Y2Y9_9MOLU</name>
<protein>
    <recommendedName>
        <fullName evidence="2">EAL domain-containing protein</fullName>
    </recommendedName>
</protein>
<dbReference type="Proteomes" id="UP000323144">
    <property type="component" value="Chromosome"/>
</dbReference>
<gene>
    <name evidence="3" type="ORF">SCHIN_v1c01230</name>
</gene>
<feature type="transmembrane region" description="Helical" evidence="1">
    <location>
        <begin position="178"/>
        <end position="196"/>
    </location>
</feature>
<dbReference type="RefSeq" id="WP_166507716.1">
    <property type="nucleotide sequence ID" value="NZ_CP043026.1"/>
</dbReference>
<keyword evidence="1" id="KW-0472">Membrane</keyword>
<feature type="transmembrane region" description="Helical" evidence="1">
    <location>
        <begin position="68"/>
        <end position="86"/>
    </location>
</feature>